<keyword evidence="2" id="KW-0645">Protease</keyword>
<evidence type="ECO:0000256" key="3">
    <source>
        <dbReference type="ARBA" id="ARBA00022723"/>
    </source>
</evidence>
<dbReference type="Proteomes" id="UP000887566">
    <property type="component" value="Unplaced"/>
</dbReference>
<evidence type="ECO:0000256" key="2">
    <source>
        <dbReference type="ARBA" id="ARBA00022670"/>
    </source>
</evidence>
<organism evidence="8 9">
    <name type="scientific">Plectus sambesii</name>
    <dbReference type="NCBI Taxonomy" id="2011161"/>
    <lineage>
        <taxon>Eukaryota</taxon>
        <taxon>Metazoa</taxon>
        <taxon>Ecdysozoa</taxon>
        <taxon>Nematoda</taxon>
        <taxon>Chromadorea</taxon>
        <taxon>Plectida</taxon>
        <taxon>Plectina</taxon>
        <taxon>Plectoidea</taxon>
        <taxon>Plectidae</taxon>
        <taxon>Plectus</taxon>
    </lineage>
</organism>
<keyword evidence="3" id="KW-0479">Metal-binding</keyword>
<keyword evidence="6" id="KW-0464">Manganese</keyword>
<dbReference type="Pfam" id="PF00557">
    <property type="entry name" value="Peptidase_M24"/>
    <property type="match status" value="1"/>
</dbReference>
<dbReference type="AlphaFoldDB" id="A0A914VA51"/>
<dbReference type="Gene3D" id="3.90.230.10">
    <property type="entry name" value="Creatinase/methionine aminopeptidase superfamily"/>
    <property type="match status" value="1"/>
</dbReference>
<dbReference type="InterPro" id="IPR000994">
    <property type="entry name" value="Pept_M24"/>
</dbReference>
<proteinExistence type="predicted"/>
<evidence type="ECO:0000313" key="8">
    <source>
        <dbReference type="Proteomes" id="UP000887566"/>
    </source>
</evidence>
<evidence type="ECO:0000256" key="5">
    <source>
        <dbReference type="ARBA" id="ARBA00023049"/>
    </source>
</evidence>
<keyword evidence="5" id="KW-0482">Metalloprotease</keyword>
<keyword evidence="4" id="KW-0378">Hydrolase</keyword>
<dbReference type="PANTHER" id="PTHR48480:SF2">
    <property type="entry name" value="PEPTIDASE D"/>
    <property type="match status" value="1"/>
</dbReference>
<dbReference type="InterPro" id="IPR052433">
    <property type="entry name" value="X-Pro_dipept-like"/>
</dbReference>
<dbReference type="GO" id="GO:0046872">
    <property type="term" value="F:metal ion binding"/>
    <property type="evidence" value="ECO:0007669"/>
    <property type="project" value="UniProtKB-KW"/>
</dbReference>
<dbReference type="InterPro" id="IPR036005">
    <property type="entry name" value="Creatinase/aminopeptidase-like"/>
</dbReference>
<comment type="cofactor">
    <cofactor evidence="1">
        <name>Mn(2+)</name>
        <dbReference type="ChEBI" id="CHEBI:29035"/>
    </cofactor>
</comment>
<feature type="domain" description="Peptidase M24" evidence="7">
    <location>
        <begin position="46"/>
        <end position="99"/>
    </location>
</feature>
<accession>A0A914VA51</accession>
<evidence type="ECO:0000256" key="6">
    <source>
        <dbReference type="ARBA" id="ARBA00023211"/>
    </source>
</evidence>
<dbReference type="SUPFAM" id="SSF55920">
    <property type="entry name" value="Creatinase/aminopeptidase"/>
    <property type="match status" value="1"/>
</dbReference>
<evidence type="ECO:0000256" key="1">
    <source>
        <dbReference type="ARBA" id="ARBA00001936"/>
    </source>
</evidence>
<dbReference type="GO" id="GO:0008237">
    <property type="term" value="F:metallopeptidase activity"/>
    <property type="evidence" value="ECO:0007669"/>
    <property type="project" value="UniProtKB-KW"/>
</dbReference>
<sequence>EADNTDSGLVLPPAKFSGIENLATNTNLLYPIIAELRVFKTDDELELMRYASKIGSDAHKSVMKTVKPGIYEYQLESMFRHTSYFNGGCRHLGYTCIAAW</sequence>
<dbReference type="GO" id="GO:0006508">
    <property type="term" value="P:proteolysis"/>
    <property type="evidence" value="ECO:0007669"/>
    <property type="project" value="UniProtKB-KW"/>
</dbReference>
<protein>
    <submittedName>
        <fullName evidence="9">Peptidase M24 domain-containing protein</fullName>
    </submittedName>
</protein>
<evidence type="ECO:0000256" key="4">
    <source>
        <dbReference type="ARBA" id="ARBA00022801"/>
    </source>
</evidence>
<reference evidence="9" key="1">
    <citation type="submission" date="2022-11" db="UniProtKB">
        <authorList>
            <consortium name="WormBaseParasite"/>
        </authorList>
    </citation>
    <scope>IDENTIFICATION</scope>
</reference>
<evidence type="ECO:0000313" key="9">
    <source>
        <dbReference type="WBParaSite" id="PSAMB.scaffold16975size1219.g37099.t1"/>
    </source>
</evidence>
<name>A0A914VA51_9BILA</name>
<evidence type="ECO:0000259" key="7">
    <source>
        <dbReference type="Pfam" id="PF00557"/>
    </source>
</evidence>
<keyword evidence="8" id="KW-1185">Reference proteome</keyword>
<dbReference type="WBParaSite" id="PSAMB.scaffold16975size1219.g37099.t1">
    <property type="protein sequence ID" value="PSAMB.scaffold16975size1219.g37099.t1"/>
    <property type="gene ID" value="PSAMB.scaffold16975size1219.g37099"/>
</dbReference>
<dbReference type="PANTHER" id="PTHR48480">
    <property type="match status" value="1"/>
</dbReference>